<dbReference type="EMBL" id="KN847323">
    <property type="protein sequence ID" value="KIW50379.1"/>
    <property type="molecule type" value="Genomic_DNA"/>
</dbReference>
<proteinExistence type="predicted"/>
<dbReference type="CDD" id="cd02619">
    <property type="entry name" value="Peptidase_C1"/>
    <property type="match status" value="1"/>
</dbReference>
<dbReference type="Proteomes" id="UP000054342">
    <property type="component" value="Unassembled WGS sequence"/>
</dbReference>
<dbReference type="STRING" id="348802.A0A0D2ERF7"/>
<dbReference type="PROSITE" id="PS00639">
    <property type="entry name" value="THIOL_PROTEASE_HIS"/>
    <property type="match status" value="1"/>
</dbReference>
<dbReference type="AlphaFoldDB" id="A0A0D2ERF7"/>
<dbReference type="SUPFAM" id="SSF54001">
    <property type="entry name" value="Cysteine proteinases"/>
    <property type="match status" value="1"/>
</dbReference>
<dbReference type="GeneID" id="25333880"/>
<name>A0A0D2ERF7_9EURO</name>
<keyword evidence="2" id="KW-1185">Reference proteome</keyword>
<evidence type="ECO:0000313" key="1">
    <source>
        <dbReference type="EMBL" id="KIW50379.1"/>
    </source>
</evidence>
<dbReference type="Gene3D" id="3.90.70.10">
    <property type="entry name" value="Cysteine proteinases"/>
    <property type="match status" value="1"/>
</dbReference>
<sequence>MAPDQPTGWPRREFFDDRDKYYVPKQYFDLTKVSPLNLRQHKTYGAFFPKTFYDQTPAKTKLNGDCWGTCVANATAAAFVYEWKRAGLPAVDASRLFIYFNARQIDFEASKDPWDDPKSKKPKGQGSYIRLAFKALDQRGVCAENDWTYDDEHFATQPTKDAIEKALENRMIQYSRLDPDQPEGVEKNMTSEEKDIIGAMTLLRLRQCLAEGHPVVFGFRYYWKYAPFQKTDKPGFWTLPALPRKNGPASDEGGHAVLAIGFDDKGKRILCQNSWGESVDGAPLFYIGYDWIKDFEATSDFWMVRLVEKKEKQKPNARESRL</sequence>
<dbReference type="InterPro" id="IPR038765">
    <property type="entry name" value="Papain-like_cys_pep_sf"/>
</dbReference>
<evidence type="ECO:0000313" key="2">
    <source>
        <dbReference type="Proteomes" id="UP000054342"/>
    </source>
</evidence>
<reference evidence="1 2" key="1">
    <citation type="submission" date="2015-01" db="EMBL/GenBank/DDBJ databases">
        <title>The Genome Sequence of Exophiala xenobiotica CBS118157.</title>
        <authorList>
            <consortium name="The Broad Institute Genomics Platform"/>
            <person name="Cuomo C."/>
            <person name="de Hoog S."/>
            <person name="Gorbushina A."/>
            <person name="Stielow B."/>
            <person name="Teixiera M."/>
            <person name="Abouelleil A."/>
            <person name="Chapman S.B."/>
            <person name="Priest M."/>
            <person name="Young S.K."/>
            <person name="Wortman J."/>
            <person name="Nusbaum C."/>
            <person name="Birren B."/>
        </authorList>
    </citation>
    <scope>NUCLEOTIDE SEQUENCE [LARGE SCALE GENOMIC DNA]</scope>
    <source>
        <strain evidence="1 2">CBS 118157</strain>
    </source>
</reference>
<dbReference type="InterPro" id="IPR025660">
    <property type="entry name" value="Pept_his_AS"/>
</dbReference>
<accession>A0A0D2ERF7</accession>
<dbReference type="HOGENOM" id="CLU_056603_3_0_1"/>
<dbReference type="OrthoDB" id="640249at2759"/>
<protein>
    <recommendedName>
        <fullName evidence="3">Peptidase C1A papain C-terminal domain-containing protein</fullName>
    </recommendedName>
</protein>
<dbReference type="RefSeq" id="XP_013310963.1">
    <property type="nucleotide sequence ID" value="XM_013455509.1"/>
</dbReference>
<organism evidence="1 2">
    <name type="scientific">Exophiala xenobiotica</name>
    <dbReference type="NCBI Taxonomy" id="348802"/>
    <lineage>
        <taxon>Eukaryota</taxon>
        <taxon>Fungi</taxon>
        <taxon>Dikarya</taxon>
        <taxon>Ascomycota</taxon>
        <taxon>Pezizomycotina</taxon>
        <taxon>Eurotiomycetes</taxon>
        <taxon>Chaetothyriomycetidae</taxon>
        <taxon>Chaetothyriales</taxon>
        <taxon>Herpotrichiellaceae</taxon>
        <taxon>Exophiala</taxon>
    </lineage>
</organism>
<gene>
    <name evidence="1" type="ORF">PV05_11972</name>
</gene>
<evidence type="ECO:0008006" key="3">
    <source>
        <dbReference type="Google" id="ProtNLM"/>
    </source>
</evidence>